<dbReference type="SUPFAM" id="SSF52317">
    <property type="entry name" value="Class I glutamine amidotransferase-like"/>
    <property type="match status" value="1"/>
</dbReference>
<evidence type="ECO:0000256" key="9">
    <source>
        <dbReference type="HAMAP-Rule" id="MF_00344"/>
    </source>
</evidence>
<dbReference type="InterPro" id="IPR029062">
    <property type="entry name" value="Class_I_gatase-like"/>
</dbReference>
<dbReference type="GO" id="GO:0005829">
    <property type="term" value="C:cytosol"/>
    <property type="evidence" value="ECO:0007669"/>
    <property type="project" value="TreeGrafter"/>
</dbReference>
<accession>A0A1F4Q4G5</accession>
<evidence type="ECO:0000313" key="13">
    <source>
        <dbReference type="Proteomes" id="UP000178724"/>
    </source>
</evidence>
<dbReference type="FunFam" id="3.40.50.620:FF:000001">
    <property type="entry name" value="GMP synthase [glutamine-hydrolyzing]"/>
    <property type="match status" value="1"/>
</dbReference>
<dbReference type="SUPFAM" id="SSF52402">
    <property type="entry name" value="Adenine nucleotide alpha hydrolases-like"/>
    <property type="match status" value="1"/>
</dbReference>
<gene>
    <name evidence="9" type="primary">guaA</name>
    <name evidence="12" type="ORF">A2625_07360</name>
</gene>
<dbReference type="NCBIfam" id="TIGR00884">
    <property type="entry name" value="guaA_Cterm"/>
    <property type="match status" value="1"/>
</dbReference>
<evidence type="ECO:0000256" key="10">
    <source>
        <dbReference type="PROSITE-ProRule" id="PRU00886"/>
    </source>
</evidence>
<evidence type="ECO:0000313" key="12">
    <source>
        <dbReference type="EMBL" id="OGB90841.1"/>
    </source>
</evidence>
<evidence type="ECO:0000256" key="2">
    <source>
        <dbReference type="ARBA" id="ARBA00005153"/>
    </source>
</evidence>
<feature type="active site" description="Nucleophile" evidence="9">
    <location>
        <position position="83"/>
    </location>
</feature>
<dbReference type="PANTHER" id="PTHR11922:SF2">
    <property type="entry name" value="GMP SYNTHASE [GLUTAMINE-HYDROLYZING]"/>
    <property type="match status" value="1"/>
</dbReference>
<comment type="function">
    <text evidence="1 9">Catalyzes the synthesis of GMP from XMP.</text>
</comment>
<dbReference type="InterPro" id="IPR017926">
    <property type="entry name" value="GATASE"/>
</dbReference>
<feature type="binding site" evidence="10">
    <location>
        <begin position="224"/>
        <end position="230"/>
    </location>
    <ligand>
        <name>ATP</name>
        <dbReference type="ChEBI" id="CHEBI:30616"/>
    </ligand>
</feature>
<feature type="active site" evidence="9">
    <location>
        <position position="172"/>
    </location>
</feature>
<dbReference type="PROSITE" id="PS51553">
    <property type="entry name" value="GMPS_ATP_PPASE"/>
    <property type="match status" value="1"/>
</dbReference>
<comment type="subunit">
    <text evidence="9">Homodimer.</text>
</comment>
<proteinExistence type="inferred from homology"/>
<evidence type="ECO:0000259" key="11">
    <source>
        <dbReference type="PROSITE" id="PS51553"/>
    </source>
</evidence>
<reference evidence="12 13" key="1">
    <citation type="journal article" date="2016" name="Nat. Commun.">
        <title>Thousands of microbial genomes shed light on interconnected biogeochemical processes in an aquifer system.</title>
        <authorList>
            <person name="Anantharaman K."/>
            <person name="Brown C.T."/>
            <person name="Hug L.A."/>
            <person name="Sharon I."/>
            <person name="Castelle C.J."/>
            <person name="Probst A.J."/>
            <person name="Thomas B.C."/>
            <person name="Singh A."/>
            <person name="Wilkins M.J."/>
            <person name="Karaoz U."/>
            <person name="Brodie E.L."/>
            <person name="Williams K.H."/>
            <person name="Hubbard S.S."/>
            <person name="Banfield J.F."/>
        </authorList>
    </citation>
    <scope>NUCLEOTIDE SEQUENCE [LARGE SCALE GENOMIC DNA]</scope>
</reference>
<dbReference type="SUPFAM" id="SSF54810">
    <property type="entry name" value="GMP synthetase C-terminal dimerisation domain"/>
    <property type="match status" value="1"/>
</dbReference>
<protein>
    <recommendedName>
        <fullName evidence="9">GMP synthase [glutamine-hydrolyzing]</fullName>
        <ecNumber evidence="9">6.3.5.2</ecNumber>
    </recommendedName>
    <alternativeName>
        <fullName evidence="9">GMP synthetase</fullName>
    </alternativeName>
    <alternativeName>
        <fullName evidence="9">Glutamine amidotransferase</fullName>
    </alternativeName>
</protein>
<feature type="active site" evidence="9">
    <location>
        <position position="170"/>
    </location>
</feature>
<keyword evidence="5 9" id="KW-0332">GMP biosynthesis</keyword>
<evidence type="ECO:0000256" key="6">
    <source>
        <dbReference type="ARBA" id="ARBA00022755"/>
    </source>
</evidence>
<comment type="caution">
    <text evidence="12">The sequence shown here is derived from an EMBL/GenBank/DDBJ whole genome shotgun (WGS) entry which is preliminary data.</text>
</comment>
<dbReference type="InterPro" id="IPR025777">
    <property type="entry name" value="GMPS_ATP_PPase_dom"/>
</dbReference>
<feature type="domain" description="GMPS ATP-PPase" evidence="11">
    <location>
        <begin position="197"/>
        <end position="391"/>
    </location>
</feature>
<dbReference type="FunFam" id="3.30.300.10:FF:000002">
    <property type="entry name" value="GMP synthase [glutamine-hydrolyzing]"/>
    <property type="match status" value="1"/>
</dbReference>
<sequence length="516" mass="57696">MKKHDFIAVLDFGAQYAMLIARRVRECNVYCEILPHNISVAELKKRKIKGIIISGGPSSVYEKDAPKADPHLFKSGIPILGICYGTQLIARELGGSVKPGKKKEYGRTELFIDDKSNIFAGFVDHIICWMSHGDSVAKLPKGFKVLAHTANTPIAALGDVERKIYGVQFHPEVVHTERGNEILKNFVYVVCGAKPTWTTENFVEEQLKEIKATVGKEKILLALSGGVDSSTVAALISKAVGKQLTCMFIDQGFMRKNEAKKINEIFTKRFKLNFIHIDSSARFFAKLKGITDPEEKRHRIGNEFIRVFEEEAKKLGKIHFLAQGTLYPDVIESAVPGLTATTAVRIKTHHNVGGLPKDIKFKLVEPLRKLFKDEVRALGRELGVPEDIITRQPFPGPGLAIRIIGEVTPERVKILQNVDDIVVSEVKKAGLYKELWQSFAVLLPIRTVGVMGDKRTYLNTVAIRAVSSRDAMTADWAKLPYELLDIFSNRIINEVPEINRVVYDISSKPPATIEWE</sequence>
<dbReference type="InterPro" id="IPR001674">
    <property type="entry name" value="GMP_synth_C"/>
</dbReference>
<dbReference type="CDD" id="cd01997">
    <property type="entry name" value="GMP_synthase_C"/>
    <property type="match status" value="1"/>
</dbReference>
<organism evidence="12 13">
    <name type="scientific">candidate division WOR-1 bacterium RIFCSPHIGHO2_01_FULL_53_15</name>
    <dbReference type="NCBI Taxonomy" id="1802564"/>
    <lineage>
        <taxon>Bacteria</taxon>
        <taxon>Bacillati</taxon>
        <taxon>Saganbacteria</taxon>
    </lineage>
</organism>
<name>A0A1F4Q4G5_UNCSA</name>
<comment type="catalytic activity">
    <reaction evidence="9">
        <text>XMP + L-glutamine + ATP + H2O = GMP + L-glutamate + AMP + diphosphate + 2 H(+)</text>
        <dbReference type="Rhea" id="RHEA:11680"/>
        <dbReference type="ChEBI" id="CHEBI:15377"/>
        <dbReference type="ChEBI" id="CHEBI:15378"/>
        <dbReference type="ChEBI" id="CHEBI:29985"/>
        <dbReference type="ChEBI" id="CHEBI:30616"/>
        <dbReference type="ChEBI" id="CHEBI:33019"/>
        <dbReference type="ChEBI" id="CHEBI:57464"/>
        <dbReference type="ChEBI" id="CHEBI:58115"/>
        <dbReference type="ChEBI" id="CHEBI:58359"/>
        <dbReference type="ChEBI" id="CHEBI:456215"/>
        <dbReference type="EC" id="6.3.5.2"/>
    </reaction>
</comment>
<dbReference type="EC" id="6.3.5.2" evidence="9"/>
<keyword evidence="6 9" id="KW-0658">Purine biosynthesis</keyword>
<keyword evidence="3 9" id="KW-0436">Ligase</keyword>
<dbReference type="Proteomes" id="UP000178724">
    <property type="component" value="Unassembled WGS sequence"/>
</dbReference>
<dbReference type="PANTHER" id="PTHR11922">
    <property type="entry name" value="GMP SYNTHASE-RELATED"/>
    <property type="match status" value="1"/>
</dbReference>
<evidence type="ECO:0000256" key="7">
    <source>
        <dbReference type="ARBA" id="ARBA00022840"/>
    </source>
</evidence>
<evidence type="ECO:0000256" key="1">
    <source>
        <dbReference type="ARBA" id="ARBA00002332"/>
    </source>
</evidence>
<dbReference type="NCBIfam" id="NF000848">
    <property type="entry name" value="PRK00074.1"/>
    <property type="match status" value="1"/>
</dbReference>
<dbReference type="Pfam" id="PF02540">
    <property type="entry name" value="NAD_synthase"/>
    <property type="match status" value="1"/>
</dbReference>
<keyword evidence="4 9" id="KW-0547">Nucleotide-binding</keyword>
<dbReference type="Pfam" id="PF00117">
    <property type="entry name" value="GATase"/>
    <property type="match status" value="1"/>
</dbReference>
<dbReference type="Gene3D" id="3.40.50.620">
    <property type="entry name" value="HUPs"/>
    <property type="match status" value="1"/>
</dbReference>
<keyword evidence="7 9" id="KW-0067">ATP-binding</keyword>
<dbReference type="InterPro" id="IPR004739">
    <property type="entry name" value="GMP_synth_GATase"/>
</dbReference>
<evidence type="ECO:0000256" key="3">
    <source>
        <dbReference type="ARBA" id="ARBA00022598"/>
    </source>
</evidence>
<dbReference type="NCBIfam" id="TIGR00888">
    <property type="entry name" value="guaA_Nterm"/>
    <property type="match status" value="1"/>
</dbReference>
<dbReference type="InterPro" id="IPR022310">
    <property type="entry name" value="NAD/GMP_synthase"/>
</dbReference>
<dbReference type="CDD" id="cd01742">
    <property type="entry name" value="GATase1_GMP_Synthase"/>
    <property type="match status" value="1"/>
</dbReference>
<dbReference type="AlphaFoldDB" id="A0A1F4Q4G5"/>
<dbReference type="GO" id="GO:0005524">
    <property type="term" value="F:ATP binding"/>
    <property type="evidence" value="ECO:0007669"/>
    <property type="project" value="UniProtKB-UniRule"/>
</dbReference>
<dbReference type="PRINTS" id="PR00097">
    <property type="entry name" value="ANTSNTHASEII"/>
</dbReference>
<keyword evidence="8 9" id="KW-0315">Glutamine amidotransferase</keyword>
<dbReference type="InterPro" id="IPR022955">
    <property type="entry name" value="GMP_synthase"/>
</dbReference>
<dbReference type="PRINTS" id="PR00096">
    <property type="entry name" value="GATASE"/>
</dbReference>
<dbReference type="EMBL" id="METM01000003">
    <property type="protein sequence ID" value="OGB90841.1"/>
    <property type="molecule type" value="Genomic_DNA"/>
</dbReference>
<dbReference type="FunFam" id="3.40.50.880:FF:000001">
    <property type="entry name" value="GMP synthase [glutamine-hydrolyzing]"/>
    <property type="match status" value="1"/>
</dbReference>
<dbReference type="GO" id="GO:0003921">
    <property type="term" value="F:GMP synthase activity"/>
    <property type="evidence" value="ECO:0007669"/>
    <property type="project" value="InterPro"/>
</dbReference>
<dbReference type="UniPathway" id="UPA00189">
    <property type="reaction ID" value="UER00296"/>
</dbReference>
<dbReference type="PROSITE" id="PS51273">
    <property type="entry name" value="GATASE_TYPE_1"/>
    <property type="match status" value="1"/>
</dbReference>
<dbReference type="HAMAP" id="MF_00344">
    <property type="entry name" value="GMP_synthase"/>
    <property type="match status" value="1"/>
</dbReference>
<dbReference type="PRINTS" id="PR00099">
    <property type="entry name" value="CPSGATASE"/>
</dbReference>
<dbReference type="Pfam" id="PF00958">
    <property type="entry name" value="GMP_synt_C"/>
    <property type="match status" value="1"/>
</dbReference>
<dbReference type="Gene3D" id="3.30.300.10">
    <property type="match status" value="1"/>
</dbReference>
<evidence type="ECO:0000256" key="4">
    <source>
        <dbReference type="ARBA" id="ARBA00022741"/>
    </source>
</evidence>
<dbReference type="InterPro" id="IPR014729">
    <property type="entry name" value="Rossmann-like_a/b/a_fold"/>
</dbReference>
<evidence type="ECO:0000256" key="5">
    <source>
        <dbReference type="ARBA" id="ARBA00022749"/>
    </source>
</evidence>
<evidence type="ECO:0000256" key="8">
    <source>
        <dbReference type="ARBA" id="ARBA00022962"/>
    </source>
</evidence>
<comment type="pathway">
    <text evidence="2 9">Purine metabolism; GMP biosynthesis; GMP from XMP (L-Gln route): step 1/1.</text>
</comment>
<dbReference type="Gene3D" id="3.40.50.880">
    <property type="match status" value="1"/>
</dbReference>